<feature type="domain" description="Nose resistant-to-fluoxetine protein N-terminal" evidence="3">
    <location>
        <begin position="49"/>
        <end position="190"/>
    </location>
</feature>
<proteinExistence type="predicted"/>
<evidence type="ECO:0000313" key="5">
    <source>
        <dbReference type="Proteomes" id="UP000801492"/>
    </source>
</evidence>
<evidence type="ECO:0000256" key="2">
    <source>
        <dbReference type="SAM" id="SignalP"/>
    </source>
</evidence>
<dbReference type="SMART" id="SM00703">
    <property type="entry name" value="NRF"/>
    <property type="match status" value="1"/>
</dbReference>
<gene>
    <name evidence="4" type="ORF">ILUMI_20087</name>
</gene>
<organism evidence="4 5">
    <name type="scientific">Ignelater luminosus</name>
    <name type="common">Cucubano</name>
    <name type="synonym">Pyrophorus luminosus</name>
    <dbReference type="NCBI Taxonomy" id="2038154"/>
    <lineage>
        <taxon>Eukaryota</taxon>
        <taxon>Metazoa</taxon>
        <taxon>Ecdysozoa</taxon>
        <taxon>Arthropoda</taxon>
        <taxon>Hexapoda</taxon>
        <taxon>Insecta</taxon>
        <taxon>Pterygota</taxon>
        <taxon>Neoptera</taxon>
        <taxon>Endopterygota</taxon>
        <taxon>Coleoptera</taxon>
        <taxon>Polyphaga</taxon>
        <taxon>Elateriformia</taxon>
        <taxon>Elateroidea</taxon>
        <taxon>Elateridae</taxon>
        <taxon>Agrypninae</taxon>
        <taxon>Pyrophorini</taxon>
        <taxon>Ignelater</taxon>
    </lineage>
</organism>
<feature type="non-terminal residue" evidence="4">
    <location>
        <position position="298"/>
    </location>
</feature>
<keyword evidence="5" id="KW-1185">Reference proteome</keyword>
<feature type="signal peptide" evidence="2">
    <location>
        <begin position="1"/>
        <end position="19"/>
    </location>
</feature>
<evidence type="ECO:0000256" key="1">
    <source>
        <dbReference type="SAM" id="Phobius"/>
    </source>
</evidence>
<keyword evidence="2" id="KW-0732">Signal</keyword>
<dbReference type="AlphaFoldDB" id="A0A8K0CI21"/>
<name>A0A8K0CI21_IGNLU</name>
<feature type="transmembrane region" description="Helical" evidence="1">
    <location>
        <begin position="200"/>
        <end position="224"/>
    </location>
</feature>
<feature type="chain" id="PRO_5035469412" description="Nose resistant-to-fluoxetine protein N-terminal domain-containing protein" evidence="2">
    <location>
        <begin position="20"/>
        <end position="298"/>
    </location>
</feature>
<evidence type="ECO:0000313" key="4">
    <source>
        <dbReference type="EMBL" id="KAF2886086.1"/>
    </source>
</evidence>
<dbReference type="PANTHER" id="PTHR11161:SF0">
    <property type="entry name" value="O-ACYLTRANSFERASE LIKE PROTEIN"/>
    <property type="match status" value="1"/>
</dbReference>
<dbReference type="InterPro" id="IPR052728">
    <property type="entry name" value="O2_lipid_transport_reg"/>
</dbReference>
<dbReference type="PANTHER" id="PTHR11161">
    <property type="entry name" value="O-ACYLTRANSFERASE"/>
    <property type="match status" value="1"/>
</dbReference>
<sequence>MAVIHNYMVFLYITTIIIASGETFKTINTPSVFSKSIGRYLQDENANKSKACAASLNKVSKGILDEILWTIQMFDAAGKLPPGILRGNGGDLGAFDECMAIKSAGTQKTIFGKYCLGTINNNIAYLNHNESFWTVYSDYNTVETKSTILNKLPSLKFGACLPHTCSANDFEQFYKSLNINMIFSENNCQSSASPVELDGIAIGTLVLLGFVLAIIIVSTLYDVYNHYIYKEEKTLSPLLTAFSAFTNGRKLLKTNSNSNQISCIHGIRVITMMWIILGHRVKVTVFEVMLFNKADLPD</sequence>
<dbReference type="InterPro" id="IPR006621">
    <property type="entry name" value="Nose-resist-to-fluoxetine_N"/>
</dbReference>
<keyword evidence="1" id="KW-0812">Transmembrane</keyword>
<keyword evidence="1" id="KW-0472">Membrane</keyword>
<keyword evidence="1" id="KW-1133">Transmembrane helix</keyword>
<reference evidence="4" key="1">
    <citation type="submission" date="2019-08" db="EMBL/GenBank/DDBJ databases">
        <title>The genome of the North American firefly Photinus pyralis.</title>
        <authorList>
            <consortium name="Photinus pyralis genome working group"/>
            <person name="Fallon T.R."/>
            <person name="Sander Lower S.E."/>
            <person name="Weng J.-K."/>
        </authorList>
    </citation>
    <scope>NUCLEOTIDE SEQUENCE</scope>
    <source>
        <strain evidence="4">TRF0915ILg1</strain>
        <tissue evidence="4">Whole body</tissue>
    </source>
</reference>
<evidence type="ECO:0000259" key="3">
    <source>
        <dbReference type="SMART" id="SM00703"/>
    </source>
</evidence>
<accession>A0A8K0CI21</accession>
<comment type="caution">
    <text evidence="4">The sequence shown here is derived from an EMBL/GenBank/DDBJ whole genome shotgun (WGS) entry which is preliminary data.</text>
</comment>
<protein>
    <recommendedName>
        <fullName evidence="3">Nose resistant-to-fluoxetine protein N-terminal domain-containing protein</fullName>
    </recommendedName>
</protein>
<dbReference type="Proteomes" id="UP000801492">
    <property type="component" value="Unassembled WGS sequence"/>
</dbReference>
<dbReference type="Pfam" id="PF20146">
    <property type="entry name" value="NRF"/>
    <property type="match status" value="1"/>
</dbReference>
<dbReference type="OrthoDB" id="118951at2759"/>
<dbReference type="EMBL" id="VTPC01088697">
    <property type="protein sequence ID" value="KAF2886086.1"/>
    <property type="molecule type" value="Genomic_DNA"/>
</dbReference>